<dbReference type="PANTHER" id="PTHR35272">
    <property type="entry name" value="THIOL:DISULFIDE INTERCHANGE PROTEIN DSBC-RELATED"/>
    <property type="match status" value="1"/>
</dbReference>
<dbReference type="EMBL" id="CP047219">
    <property type="protein sequence ID" value="QHD70659.1"/>
    <property type="molecule type" value="Genomic_DNA"/>
</dbReference>
<accession>A0A6P1GQ58</accession>
<dbReference type="Gene3D" id="3.40.30.10">
    <property type="entry name" value="Glutaredoxin"/>
    <property type="match status" value="1"/>
</dbReference>
<dbReference type="RefSeq" id="WP_159368202.1">
    <property type="nucleotide sequence ID" value="NZ_CP047219.1"/>
</dbReference>
<evidence type="ECO:0000313" key="11">
    <source>
        <dbReference type="EMBL" id="QHD70659.1"/>
    </source>
</evidence>
<proteinExistence type="inferred from homology"/>
<evidence type="ECO:0000256" key="2">
    <source>
        <dbReference type="ARBA" id="ARBA00009813"/>
    </source>
</evidence>
<dbReference type="InterPro" id="IPR018950">
    <property type="entry name" value="DiS-bond_isomerase_DsbC/G_N"/>
</dbReference>
<keyword evidence="8" id="KW-1133">Transmembrane helix</keyword>
<protein>
    <recommendedName>
        <fullName evidence="7">Thiol:disulfide interchange protein</fullName>
    </recommendedName>
</protein>
<sequence>MSATEHLEGSAESAVPDLETEVKRPLMRNAFLYFTCALAFAGGGIATLAYARDFMAPPSKSVAELLKARLPKTKVTSVNCDKVDGLCEVTAGSNLFYIDRTARYLVIGRVYDMETRQDLTATRLLEMNPDMLLGGSAKANAAAADDSEPGLAARPAAAAKTAAAPIQKLPLGELPKEGAIVWGNSSGKTVTVFSDFRCSYCRALSNTLASMNVRVVERPISVLGSRDIADKVYCAKDKAKALHAAYSGQDIKATGACNTSGLDANEAFARKHGLAGTPVIVRDDGSVLEGYRPKEFLENWLKGGQS</sequence>
<feature type="transmembrane region" description="Helical" evidence="8">
    <location>
        <begin position="30"/>
        <end position="51"/>
    </location>
</feature>
<dbReference type="InterPro" id="IPR051470">
    <property type="entry name" value="Thiol:disulfide_interchange"/>
</dbReference>
<keyword evidence="8" id="KW-0472">Membrane</keyword>
<dbReference type="SUPFAM" id="SSF54423">
    <property type="entry name" value="DsbC/DsbG N-terminal domain-like"/>
    <property type="match status" value="1"/>
</dbReference>
<evidence type="ECO:0000256" key="3">
    <source>
        <dbReference type="ARBA" id="ARBA00022729"/>
    </source>
</evidence>
<dbReference type="InterPro" id="IPR009094">
    <property type="entry name" value="DiS-bond_isomerase_DsbC/G_N_sf"/>
</dbReference>
<organism evidence="11 12">
    <name type="scientific">Sphingobium yanoikuyae</name>
    <name type="common">Sphingomonas yanoikuyae</name>
    <dbReference type="NCBI Taxonomy" id="13690"/>
    <lineage>
        <taxon>Bacteria</taxon>
        <taxon>Pseudomonadati</taxon>
        <taxon>Pseudomonadota</taxon>
        <taxon>Alphaproteobacteria</taxon>
        <taxon>Sphingomonadales</taxon>
        <taxon>Sphingomonadaceae</taxon>
        <taxon>Sphingobium</taxon>
    </lineage>
</organism>
<name>A0A6P1GQ58_SPHYA</name>
<feature type="domain" description="Disulphide bond isomerase DsbC/G N-terminal" evidence="9">
    <location>
        <begin position="56"/>
        <end position="121"/>
    </location>
</feature>
<keyword evidence="5" id="KW-1015">Disulfide bond</keyword>
<comment type="subcellular location">
    <subcellularLocation>
        <location evidence="1 7">Periplasm</location>
    </subcellularLocation>
</comment>
<geneLocation type="plasmid" evidence="11">
    <name>unnamed1</name>
</geneLocation>
<dbReference type="Gene3D" id="3.10.450.70">
    <property type="entry name" value="Disulphide bond isomerase, DsbC/G, N-terminal"/>
    <property type="match status" value="1"/>
</dbReference>
<keyword evidence="3 7" id="KW-0732">Signal</keyword>
<dbReference type="GO" id="GO:0042597">
    <property type="term" value="C:periplasmic space"/>
    <property type="evidence" value="ECO:0007669"/>
    <property type="project" value="UniProtKB-SubCell"/>
</dbReference>
<comment type="function">
    <text evidence="7">Required for disulfide bond formation in some periplasmic proteins. Acts by transferring its disulfide bond to other proteins and is reduced in the process.</text>
</comment>
<dbReference type="PANTHER" id="PTHR35272:SF3">
    <property type="entry name" value="THIOL:DISULFIDE INTERCHANGE PROTEIN DSBC"/>
    <property type="match status" value="1"/>
</dbReference>
<keyword evidence="8" id="KW-0812">Transmembrane</keyword>
<evidence type="ECO:0000259" key="9">
    <source>
        <dbReference type="Pfam" id="PF10411"/>
    </source>
</evidence>
<gene>
    <name evidence="11" type="ORF">GS397_26500</name>
</gene>
<evidence type="ECO:0000256" key="8">
    <source>
        <dbReference type="SAM" id="Phobius"/>
    </source>
</evidence>
<evidence type="ECO:0000256" key="6">
    <source>
        <dbReference type="ARBA" id="ARBA00023284"/>
    </source>
</evidence>
<dbReference type="CDD" id="cd03020">
    <property type="entry name" value="DsbA_DsbC_DsbG"/>
    <property type="match status" value="1"/>
</dbReference>
<evidence type="ECO:0000256" key="4">
    <source>
        <dbReference type="ARBA" id="ARBA00022764"/>
    </source>
</evidence>
<dbReference type="AlphaFoldDB" id="A0A6P1GQ58"/>
<evidence type="ECO:0000256" key="5">
    <source>
        <dbReference type="ARBA" id="ARBA00023157"/>
    </source>
</evidence>
<keyword evidence="6 7" id="KW-0676">Redox-active center</keyword>
<feature type="domain" description="Thioredoxin-like fold" evidence="10">
    <location>
        <begin position="188"/>
        <end position="301"/>
    </location>
</feature>
<dbReference type="InterPro" id="IPR036249">
    <property type="entry name" value="Thioredoxin-like_sf"/>
</dbReference>
<keyword evidence="11" id="KW-0614">Plasmid</keyword>
<dbReference type="Pfam" id="PF10411">
    <property type="entry name" value="DsbC_N"/>
    <property type="match status" value="1"/>
</dbReference>
<evidence type="ECO:0000256" key="7">
    <source>
        <dbReference type="RuleBase" id="RU364038"/>
    </source>
</evidence>
<evidence type="ECO:0000259" key="10">
    <source>
        <dbReference type="Pfam" id="PF13098"/>
    </source>
</evidence>
<dbReference type="Pfam" id="PF13098">
    <property type="entry name" value="Thioredoxin_2"/>
    <property type="match status" value="1"/>
</dbReference>
<comment type="similarity">
    <text evidence="2 7">Belongs to the thioredoxin family. DsbC subfamily.</text>
</comment>
<dbReference type="SUPFAM" id="SSF52833">
    <property type="entry name" value="Thioredoxin-like"/>
    <property type="match status" value="1"/>
</dbReference>
<reference evidence="11 12" key="1">
    <citation type="submission" date="2019-12" db="EMBL/GenBank/DDBJ databases">
        <title>Functional and genomic insights into the Sphingobium yanoikuyae YC-JY1, a bacterium efficiently degrading bisphenol A.</title>
        <authorList>
            <person name="Jia Y."/>
            <person name="Li X."/>
            <person name="Wang J."/>
            <person name="Eltoukhy A."/>
            <person name="Lamraoui I."/>
            <person name="Yan Y."/>
        </authorList>
    </citation>
    <scope>NUCLEOTIDE SEQUENCE [LARGE SCALE GENOMIC DNA]</scope>
    <source>
        <strain evidence="11 12">YC-JY1</strain>
        <plasmid evidence="11 12">unnamed1</plasmid>
    </source>
</reference>
<evidence type="ECO:0000256" key="1">
    <source>
        <dbReference type="ARBA" id="ARBA00004418"/>
    </source>
</evidence>
<dbReference type="InterPro" id="IPR012336">
    <property type="entry name" value="Thioredoxin-like_fold"/>
</dbReference>
<dbReference type="Proteomes" id="UP000464086">
    <property type="component" value="Plasmid unnamed1"/>
</dbReference>
<evidence type="ECO:0000313" key="12">
    <source>
        <dbReference type="Proteomes" id="UP000464086"/>
    </source>
</evidence>
<dbReference type="InterPro" id="IPR033954">
    <property type="entry name" value="DiS-bond_Isoase_DsbC/G"/>
</dbReference>
<keyword evidence="4 7" id="KW-0574">Periplasm</keyword>